<dbReference type="InterPro" id="IPR036770">
    <property type="entry name" value="Ankyrin_rpt-contain_sf"/>
</dbReference>
<dbReference type="InterPro" id="IPR002110">
    <property type="entry name" value="Ankyrin_rpt"/>
</dbReference>
<dbReference type="Pfam" id="PF12796">
    <property type="entry name" value="Ank_2"/>
    <property type="match status" value="2"/>
</dbReference>
<proteinExistence type="predicted"/>
<evidence type="ECO:0000256" key="2">
    <source>
        <dbReference type="ARBA" id="ARBA00023043"/>
    </source>
</evidence>
<dbReference type="Proteomes" id="UP000507470">
    <property type="component" value="Unassembled WGS sequence"/>
</dbReference>
<keyword evidence="2 3" id="KW-0040">ANK repeat</keyword>
<evidence type="ECO:0000313" key="5">
    <source>
        <dbReference type="Proteomes" id="UP000507470"/>
    </source>
</evidence>
<dbReference type="OrthoDB" id="8197096at2759"/>
<evidence type="ECO:0000313" key="4">
    <source>
        <dbReference type="EMBL" id="CAC5410686.1"/>
    </source>
</evidence>
<dbReference type="PROSITE" id="PS50088">
    <property type="entry name" value="ANK_REPEAT"/>
    <property type="match status" value="4"/>
</dbReference>
<sequence length="268" mass="29669">MGHTEIVKLLIDNNADIYKVNSEGKTPLHAACCVGNNDIVSILISSDSDVNMLDVDFETLLHTACRNGSLCVIQTLLNHGADIHKLNREEHTPIYLANTEGIIVDECILKALQEKEIGQTKGKNISKSNKNKFEKQKIVLTSNVIQYGWTPLYEACRYGDIETAQSLIRNRADVNMKTDSGEMPLVAACQQGHGFLIQLLLEEGADVNEALCYAVQKCYDYKTIKMLLYKGGNVGYKSVNEKSLLALACEQGSTKAVSQNSFRERCGF</sequence>
<dbReference type="AlphaFoldDB" id="A0A6J8DRN3"/>
<dbReference type="PANTHER" id="PTHR24126:SF14">
    <property type="entry name" value="ANK_REP_REGION DOMAIN-CONTAINING PROTEIN"/>
    <property type="match status" value="1"/>
</dbReference>
<dbReference type="PANTHER" id="PTHR24126">
    <property type="entry name" value="ANKYRIN REPEAT, PH AND SEC7 DOMAIN CONTAINING PROTEIN SECG-RELATED"/>
    <property type="match status" value="1"/>
</dbReference>
<dbReference type="SMART" id="SM00248">
    <property type="entry name" value="ANK"/>
    <property type="match status" value="4"/>
</dbReference>
<keyword evidence="5" id="KW-1185">Reference proteome</keyword>
<feature type="repeat" description="ANK" evidence="3">
    <location>
        <begin position="180"/>
        <end position="208"/>
    </location>
</feature>
<accession>A0A6J8DRN3</accession>
<name>A0A6J8DRN3_MYTCO</name>
<organism evidence="4 5">
    <name type="scientific">Mytilus coruscus</name>
    <name type="common">Sea mussel</name>
    <dbReference type="NCBI Taxonomy" id="42192"/>
    <lineage>
        <taxon>Eukaryota</taxon>
        <taxon>Metazoa</taxon>
        <taxon>Spiralia</taxon>
        <taxon>Lophotrochozoa</taxon>
        <taxon>Mollusca</taxon>
        <taxon>Bivalvia</taxon>
        <taxon>Autobranchia</taxon>
        <taxon>Pteriomorphia</taxon>
        <taxon>Mytilida</taxon>
        <taxon>Mytiloidea</taxon>
        <taxon>Mytilidae</taxon>
        <taxon>Mytilinae</taxon>
        <taxon>Mytilus</taxon>
    </lineage>
</organism>
<dbReference type="PROSITE" id="PS50297">
    <property type="entry name" value="ANK_REP_REGION"/>
    <property type="match status" value="4"/>
</dbReference>
<dbReference type="Gene3D" id="1.25.40.20">
    <property type="entry name" value="Ankyrin repeat-containing domain"/>
    <property type="match status" value="2"/>
</dbReference>
<feature type="repeat" description="ANK" evidence="3">
    <location>
        <begin position="56"/>
        <end position="88"/>
    </location>
</feature>
<dbReference type="SUPFAM" id="SSF48403">
    <property type="entry name" value="Ankyrin repeat"/>
    <property type="match status" value="1"/>
</dbReference>
<keyword evidence="1" id="KW-0677">Repeat</keyword>
<dbReference type="EMBL" id="CACVKT020007786">
    <property type="protein sequence ID" value="CAC5410686.1"/>
    <property type="molecule type" value="Genomic_DNA"/>
</dbReference>
<protein>
    <submittedName>
        <fullName evidence="4">Uncharacterized protein</fullName>
    </submittedName>
</protein>
<evidence type="ECO:0000256" key="3">
    <source>
        <dbReference type="PROSITE-ProRule" id="PRU00023"/>
    </source>
</evidence>
<dbReference type="PRINTS" id="PR01415">
    <property type="entry name" value="ANKYRIN"/>
</dbReference>
<evidence type="ECO:0000256" key="1">
    <source>
        <dbReference type="ARBA" id="ARBA00022737"/>
    </source>
</evidence>
<reference evidence="4 5" key="1">
    <citation type="submission" date="2020-06" db="EMBL/GenBank/DDBJ databases">
        <authorList>
            <person name="Li R."/>
            <person name="Bekaert M."/>
        </authorList>
    </citation>
    <scope>NUCLEOTIDE SEQUENCE [LARGE SCALE GENOMIC DNA]</scope>
    <source>
        <strain evidence="5">wild</strain>
    </source>
</reference>
<dbReference type="Pfam" id="PF00023">
    <property type="entry name" value="Ank"/>
    <property type="match status" value="1"/>
</dbReference>
<gene>
    <name evidence="4" type="ORF">MCOR_43851</name>
</gene>
<feature type="repeat" description="ANK" evidence="3">
    <location>
        <begin position="147"/>
        <end position="179"/>
    </location>
</feature>
<feature type="repeat" description="ANK" evidence="3">
    <location>
        <begin position="23"/>
        <end position="55"/>
    </location>
</feature>